<gene>
    <name evidence="14" type="ORF">LIER_33480</name>
</gene>
<evidence type="ECO:0000256" key="6">
    <source>
        <dbReference type="ARBA" id="ARBA00022525"/>
    </source>
</evidence>
<dbReference type="PANTHER" id="PTHR31321">
    <property type="entry name" value="ACYL-COA THIOESTER HYDROLASE YBHC-RELATED"/>
    <property type="match status" value="1"/>
</dbReference>
<feature type="active site" evidence="11">
    <location>
        <position position="228"/>
    </location>
</feature>
<dbReference type="InterPro" id="IPR033131">
    <property type="entry name" value="Pectinesterase_Asp_AS"/>
</dbReference>
<keyword evidence="8 12" id="KW-0378">Hydrolase</keyword>
<accession>A0AAV3S0X8</accession>
<keyword evidence="9 12" id="KW-0063">Aspartyl esterase</keyword>
<sequence length="367" mass="40975">MNSIMKQTTFTILILLMINSCSCISHSKSSNELKVAEEGYINWVKSWGSLKHTPFQEAKNKLKPCKTIKVHKKSKKGGFTSIQQAINSIPIFNQCRVVIYVAKGTYREKVEIPSTMAYITIQGASMKKTIIVWDDTANRTGNNGKPLGTYGSATFAVNSPYFIAKNITFKNKAPIPRSGELGKQAVAMRISADTAAFIHCKFIGSQDTLYDHQGRHYFKNCHIQGSVDFIFGNGLSLYEGCHLHAKTNAFGALTAQKRDSLLEDTGFSFVNCKVTGSGALYLGRAWGTFSRVVFAYTYMDKIILPRGWYDWGDKNRQMTVFFGQFKCSGPGASHGGRVSWSRELTQEEAEPFISLSFINGHEWINNL</sequence>
<feature type="chain" id="PRO_5043096286" description="Pectinesterase" evidence="12">
    <location>
        <begin position="24"/>
        <end position="367"/>
    </location>
</feature>
<dbReference type="Pfam" id="PF01095">
    <property type="entry name" value="Pectinesterase"/>
    <property type="match status" value="1"/>
</dbReference>
<evidence type="ECO:0000256" key="1">
    <source>
        <dbReference type="ARBA" id="ARBA00004191"/>
    </source>
</evidence>
<evidence type="ECO:0000259" key="13">
    <source>
        <dbReference type="Pfam" id="PF01095"/>
    </source>
</evidence>
<dbReference type="SUPFAM" id="SSF51126">
    <property type="entry name" value="Pectin lyase-like"/>
    <property type="match status" value="1"/>
</dbReference>
<dbReference type="AlphaFoldDB" id="A0AAV3S0X8"/>
<evidence type="ECO:0000256" key="4">
    <source>
        <dbReference type="ARBA" id="ARBA00013229"/>
    </source>
</evidence>
<dbReference type="InterPro" id="IPR011050">
    <property type="entry name" value="Pectin_lyase_fold/virulence"/>
</dbReference>
<comment type="similarity">
    <text evidence="3">Belongs to the pectinesterase family.</text>
</comment>
<dbReference type="InterPro" id="IPR012334">
    <property type="entry name" value="Pectin_lyas_fold"/>
</dbReference>
<comment type="caution">
    <text evidence="14">The sequence shown here is derived from an EMBL/GenBank/DDBJ whole genome shotgun (WGS) entry which is preliminary data.</text>
</comment>
<evidence type="ECO:0000256" key="3">
    <source>
        <dbReference type="ARBA" id="ARBA00008891"/>
    </source>
</evidence>
<dbReference type="GO" id="GO:0042545">
    <property type="term" value="P:cell wall modification"/>
    <property type="evidence" value="ECO:0007669"/>
    <property type="project" value="UniProtKB-UniRule"/>
</dbReference>
<evidence type="ECO:0000256" key="2">
    <source>
        <dbReference type="ARBA" id="ARBA00005184"/>
    </source>
</evidence>
<dbReference type="GO" id="GO:0030599">
    <property type="term" value="F:pectinesterase activity"/>
    <property type="evidence" value="ECO:0007669"/>
    <property type="project" value="UniProtKB-UniRule"/>
</dbReference>
<evidence type="ECO:0000313" key="15">
    <source>
        <dbReference type="Proteomes" id="UP001454036"/>
    </source>
</evidence>
<evidence type="ECO:0000256" key="8">
    <source>
        <dbReference type="ARBA" id="ARBA00022801"/>
    </source>
</evidence>
<feature type="signal peptide" evidence="12">
    <location>
        <begin position="1"/>
        <end position="23"/>
    </location>
</feature>
<evidence type="ECO:0000256" key="5">
    <source>
        <dbReference type="ARBA" id="ARBA00022512"/>
    </source>
</evidence>
<evidence type="ECO:0000256" key="11">
    <source>
        <dbReference type="PROSITE-ProRule" id="PRU10040"/>
    </source>
</evidence>
<comment type="subcellular location">
    <subcellularLocation>
        <location evidence="1">Secreted</location>
        <location evidence="1">Cell wall</location>
    </subcellularLocation>
</comment>
<organism evidence="14 15">
    <name type="scientific">Lithospermum erythrorhizon</name>
    <name type="common">Purple gromwell</name>
    <name type="synonym">Lithospermum officinale var. erythrorhizon</name>
    <dbReference type="NCBI Taxonomy" id="34254"/>
    <lineage>
        <taxon>Eukaryota</taxon>
        <taxon>Viridiplantae</taxon>
        <taxon>Streptophyta</taxon>
        <taxon>Embryophyta</taxon>
        <taxon>Tracheophyta</taxon>
        <taxon>Spermatophyta</taxon>
        <taxon>Magnoliopsida</taxon>
        <taxon>eudicotyledons</taxon>
        <taxon>Gunneridae</taxon>
        <taxon>Pentapetalae</taxon>
        <taxon>asterids</taxon>
        <taxon>lamiids</taxon>
        <taxon>Boraginales</taxon>
        <taxon>Boraginaceae</taxon>
        <taxon>Boraginoideae</taxon>
        <taxon>Lithospermeae</taxon>
        <taxon>Lithospermum</taxon>
    </lineage>
</organism>
<evidence type="ECO:0000256" key="12">
    <source>
        <dbReference type="RuleBase" id="RU000589"/>
    </source>
</evidence>
<evidence type="ECO:0000313" key="14">
    <source>
        <dbReference type="EMBL" id="GAA0186192.1"/>
    </source>
</evidence>
<evidence type="ECO:0000256" key="10">
    <source>
        <dbReference type="ARBA" id="ARBA00047928"/>
    </source>
</evidence>
<dbReference type="PANTHER" id="PTHR31321:SF112">
    <property type="entry name" value="PECTINESTERASE"/>
    <property type="match status" value="1"/>
</dbReference>
<dbReference type="FunFam" id="2.160.20.10:FF:000008">
    <property type="entry name" value="Pectinesterase"/>
    <property type="match status" value="1"/>
</dbReference>
<keyword evidence="6" id="KW-0964">Secreted</keyword>
<evidence type="ECO:0000256" key="7">
    <source>
        <dbReference type="ARBA" id="ARBA00022729"/>
    </source>
</evidence>
<dbReference type="Proteomes" id="UP001454036">
    <property type="component" value="Unassembled WGS sequence"/>
</dbReference>
<dbReference type="GO" id="GO:0045490">
    <property type="term" value="P:pectin catabolic process"/>
    <property type="evidence" value="ECO:0007669"/>
    <property type="project" value="UniProtKB-UniRule"/>
</dbReference>
<keyword evidence="5" id="KW-0134">Cell wall</keyword>
<proteinExistence type="inferred from homology"/>
<protein>
    <recommendedName>
        <fullName evidence="4 12">Pectinesterase</fullName>
        <ecNumber evidence="4 12">3.1.1.11</ecNumber>
    </recommendedName>
</protein>
<feature type="domain" description="Pectinesterase catalytic" evidence="13">
    <location>
        <begin position="73"/>
        <end position="360"/>
    </location>
</feature>
<comment type="catalytic activity">
    <reaction evidence="10 12">
        <text>[(1-&gt;4)-alpha-D-galacturonosyl methyl ester](n) + n H2O = [(1-&gt;4)-alpha-D-galacturonosyl](n) + n methanol + n H(+)</text>
        <dbReference type="Rhea" id="RHEA:22380"/>
        <dbReference type="Rhea" id="RHEA-COMP:14570"/>
        <dbReference type="Rhea" id="RHEA-COMP:14573"/>
        <dbReference type="ChEBI" id="CHEBI:15377"/>
        <dbReference type="ChEBI" id="CHEBI:15378"/>
        <dbReference type="ChEBI" id="CHEBI:17790"/>
        <dbReference type="ChEBI" id="CHEBI:140522"/>
        <dbReference type="ChEBI" id="CHEBI:140523"/>
        <dbReference type="EC" id="3.1.1.11"/>
    </reaction>
</comment>
<dbReference type="EC" id="3.1.1.11" evidence="4 12"/>
<reference evidence="14 15" key="1">
    <citation type="submission" date="2024-01" db="EMBL/GenBank/DDBJ databases">
        <title>The complete chloroplast genome sequence of Lithospermum erythrorhizon: insights into the phylogenetic relationship among Boraginaceae species and the maternal lineages of purple gromwells.</title>
        <authorList>
            <person name="Okada T."/>
            <person name="Watanabe K."/>
        </authorList>
    </citation>
    <scope>NUCLEOTIDE SEQUENCE [LARGE SCALE GENOMIC DNA]</scope>
</reference>
<evidence type="ECO:0000256" key="9">
    <source>
        <dbReference type="ARBA" id="ARBA00023085"/>
    </source>
</evidence>
<dbReference type="EMBL" id="BAABME010013455">
    <property type="protein sequence ID" value="GAA0186192.1"/>
    <property type="molecule type" value="Genomic_DNA"/>
</dbReference>
<keyword evidence="7 12" id="KW-0732">Signal</keyword>
<name>A0AAV3S0X8_LITER</name>
<comment type="pathway">
    <text evidence="2 12">Glycan metabolism; pectin degradation; 2-dehydro-3-deoxy-D-gluconate from pectin: step 1/5.</text>
</comment>
<dbReference type="Gene3D" id="2.160.20.10">
    <property type="entry name" value="Single-stranded right-handed beta-helix, Pectin lyase-like"/>
    <property type="match status" value="1"/>
</dbReference>
<keyword evidence="15" id="KW-1185">Reference proteome</keyword>
<dbReference type="InterPro" id="IPR000070">
    <property type="entry name" value="Pectinesterase_cat"/>
</dbReference>
<dbReference type="PROSITE" id="PS00503">
    <property type="entry name" value="PECTINESTERASE_2"/>
    <property type="match status" value="1"/>
</dbReference>